<feature type="compositionally biased region" description="Basic residues" evidence="1">
    <location>
        <begin position="29"/>
        <end position="39"/>
    </location>
</feature>
<feature type="region of interest" description="Disordered" evidence="1">
    <location>
        <begin position="141"/>
        <end position="163"/>
    </location>
</feature>
<keyword evidence="3" id="KW-1185">Reference proteome</keyword>
<gene>
    <name evidence="2" type="ORF">PVAP13_7NG398325</name>
</gene>
<evidence type="ECO:0000256" key="1">
    <source>
        <dbReference type="SAM" id="MobiDB-lite"/>
    </source>
</evidence>
<evidence type="ECO:0000313" key="2">
    <source>
        <dbReference type="EMBL" id="KAG2568840.1"/>
    </source>
</evidence>
<reference evidence="2" key="1">
    <citation type="submission" date="2020-05" db="EMBL/GenBank/DDBJ databases">
        <title>WGS assembly of Panicum virgatum.</title>
        <authorList>
            <person name="Lovell J.T."/>
            <person name="Jenkins J."/>
            <person name="Shu S."/>
            <person name="Juenger T.E."/>
            <person name="Schmutz J."/>
        </authorList>
    </citation>
    <scope>NUCLEOTIDE SEQUENCE</scope>
    <source>
        <strain evidence="2">AP13</strain>
    </source>
</reference>
<feature type="region of interest" description="Disordered" evidence="1">
    <location>
        <begin position="82"/>
        <end position="103"/>
    </location>
</feature>
<proteinExistence type="predicted"/>
<sequence>MGGIISADRGTTAAAERHRRPPRAPTRVKTTRRHHHHHLAPSPPLRHFRFLASPRRLARGCFNSAARSVSCSCERGGRRPLAPGRPLLRDATHPRAVPPRNGPVRRFLNNQPLAHTDWVIYFTYRGFVRIHPNLYLKKNDTKHPSEHGCNASTAAPVPSARLS</sequence>
<feature type="region of interest" description="Disordered" evidence="1">
    <location>
        <begin position="1"/>
        <end position="44"/>
    </location>
</feature>
<protein>
    <submittedName>
        <fullName evidence="2">Uncharacterized protein</fullName>
    </submittedName>
</protein>
<evidence type="ECO:0000313" key="3">
    <source>
        <dbReference type="Proteomes" id="UP000823388"/>
    </source>
</evidence>
<dbReference type="EMBL" id="CM029050">
    <property type="protein sequence ID" value="KAG2568840.1"/>
    <property type="molecule type" value="Genomic_DNA"/>
</dbReference>
<name>A0A8T0Q4N0_PANVG</name>
<comment type="caution">
    <text evidence="2">The sequence shown here is derived from an EMBL/GenBank/DDBJ whole genome shotgun (WGS) entry which is preliminary data.</text>
</comment>
<dbReference type="Proteomes" id="UP000823388">
    <property type="component" value="Chromosome 7N"/>
</dbReference>
<dbReference type="AlphaFoldDB" id="A0A8T0Q4N0"/>
<accession>A0A8T0Q4N0</accession>
<organism evidence="2 3">
    <name type="scientific">Panicum virgatum</name>
    <name type="common">Blackwell switchgrass</name>
    <dbReference type="NCBI Taxonomy" id="38727"/>
    <lineage>
        <taxon>Eukaryota</taxon>
        <taxon>Viridiplantae</taxon>
        <taxon>Streptophyta</taxon>
        <taxon>Embryophyta</taxon>
        <taxon>Tracheophyta</taxon>
        <taxon>Spermatophyta</taxon>
        <taxon>Magnoliopsida</taxon>
        <taxon>Liliopsida</taxon>
        <taxon>Poales</taxon>
        <taxon>Poaceae</taxon>
        <taxon>PACMAD clade</taxon>
        <taxon>Panicoideae</taxon>
        <taxon>Panicodae</taxon>
        <taxon>Paniceae</taxon>
        <taxon>Panicinae</taxon>
        <taxon>Panicum</taxon>
        <taxon>Panicum sect. Hiantes</taxon>
    </lineage>
</organism>